<dbReference type="CDD" id="cd06850">
    <property type="entry name" value="biotinyl_domain"/>
    <property type="match status" value="1"/>
</dbReference>
<dbReference type="InterPro" id="IPR029045">
    <property type="entry name" value="ClpP/crotonase-like_dom_sf"/>
</dbReference>
<evidence type="ECO:0000256" key="10">
    <source>
        <dbReference type="PROSITE-ProRule" id="PRU00409"/>
    </source>
</evidence>
<dbReference type="Gene3D" id="2.40.50.100">
    <property type="match status" value="1"/>
</dbReference>
<dbReference type="SMART" id="SM00878">
    <property type="entry name" value="Biotin_carb_C"/>
    <property type="match status" value="1"/>
</dbReference>
<feature type="region of interest" description="Disordered" evidence="11">
    <location>
        <begin position="1882"/>
        <end position="1903"/>
    </location>
</feature>
<evidence type="ECO:0000259" key="12">
    <source>
        <dbReference type="PROSITE" id="PS50968"/>
    </source>
</evidence>
<accession>A0ABV9RMF8</accession>
<dbReference type="InterPro" id="IPR000089">
    <property type="entry name" value="Biotin_lipoyl"/>
</dbReference>
<dbReference type="InterPro" id="IPR013537">
    <property type="entry name" value="AcCoA_COase_cen"/>
</dbReference>
<dbReference type="SUPFAM" id="SSF52440">
    <property type="entry name" value="PreATP-grasp domain"/>
    <property type="match status" value="1"/>
</dbReference>
<dbReference type="SUPFAM" id="SSF51230">
    <property type="entry name" value="Single hybrid motif"/>
    <property type="match status" value="1"/>
</dbReference>
<dbReference type="InterPro" id="IPR034733">
    <property type="entry name" value="AcCoA_carboxyl_beta"/>
</dbReference>
<name>A0ABV9RMF8_9PSEU</name>
<dbReference type="PROSITE" id="PS50975">
    <property type="entry name" value="ATP_GRASP"/>
    <property type="match status" value="1"/>
</dbReference>
<keyword evidence="6 10" id="KW-0067">ATP-binding</keyword>
<dbReference type="EMBL" id="JBHSIM010000049">
    <property type="protein sequence ID" value="MFC4835384.1"/>
    <property type="molecule type" value="Genomic_DNA"/>
</dbReference>
<feature type="domain" description="Biotin carboxylation" evidence="14">
    <location>
        <begin position="7"/>
        <end position="473"/>
    </location>
</feature>
<dbReference type="Proteomes" id="UP001595909">
    <property type="component" value="Unassembled WGS sequence"/>
</dbReference>
<evidence type="ECO:0000256" key="4">
    <source>
        <dbReference type="ARBA" id="ARBA00022741"/>
    </source>
</evidence>
<sequence length="1903" mass="204775">MSAPPRPFQRLAIVNRGEPAMRLINAVREWNAEHDGELPPIRTIAVHTAVDRHAMAVREADEAVLIGPDDPDDMGPVPYLDLAELERVLVARRADAVWPGWGFVSERAEFAALCERLGITFVGPGSETMQRLGDKIESKRIAESVGVPMAPWSGGPVADAEAAKEAAEKIGFPLMVKATAGGGGRGIRFVARAEDLADSFARASAEGERTAGDGTVFLEGAVSGGRHVEVQVVADAHGGVVTLGVRDCSVQRRNQKVLEESASTALDADQDRLLRRSAADLARAAGYVNAGTVEFLYDPAQDVLSFMEVNTRLQVEHPVTEAVTGVDIVKLQLHVAMGGALGDVLGDVDPVTPPASGHAIEARLTAEDPEHGFAPAPGAIRHLVLPAGPGIRVDTGVATGDVIPPQYDSMIAKVISWGRTRDEARARLARAIRQTAVVVEGGTTNKAFLLDLLSRPEVLHGTADTTWLDTMMAEGYTPPRRVDIALLAAAVEAHGAHEFRQQGRLFLSAERGRPEVGHEVWHQVDVRVVGESYRLRVARSRPSHYRVVLDGDGAEGVDVVVERSGRFERRLTVGGQTFGVLSVTQGSDYLVEVDGAVHRIAGGEAGLVRAPAPAMVVSIPVSPGDAVAEGDTVAVVESMKLETALRAPVSGRVAEVIVDANTQVEGGTRLVRLEPDADDTGGGSGADRVSLAALAPPVADADRADARARAHDALDALHSLVLGYDVDEREARPLLAALDRARDELPADDPDVLHDEIDILRTVADLSALSRNRRLEGGGEVDDTAVDEESTRNPQEYLYAYLRSRDPDAEVLPESFRLKLRRALAHYGVTDLDSAPELLGPALYRMFLAHRRAGALQPVVAALLGARLKHPESAAREGEAYRTVLDHLVAATQVRHPQIGDLARQVRFRCFDAPLIESERARVQARVRSELDELSEDPDERATQIDDIVASGEPILGVFAERHHAVMLEVMTRRYYGLIRDLGDVRVVEHDGRPVLTARYTHEGHSYVVVATVATVDEPEGATAPATVSTDLHQLVEALPAGDRVLIDLYVASPRGPEASDGPDDRAARIQDKIATVPPSVARVTVGVRGTDGQGDGGTSWFTFRPDTDDATSGDGQLSPVEDRTLRGLHPMVAERLGLWRLRDFALTRLPSATDVHLFHAQGRNVPEDRRLIVTGDVRDLTVLRDDDGNVRALPQVEAVLDAALDSLRSVRAADSDLAGLRWNRVLLYVWPVVEVPLTELDGIVRTLAPRTDALGIEQVMVRFRSRDGAPDDPSAPTRDYVLRMTRPPGAGLTLRVTEPPSHPMGELDAYTQKVIKAERRGALYPYELVPLVTRNPDPDGPPGTFTEYDIDPETLRPVPVDRPYGANTANIVLGMVTTPTRRQPEGLTRVLLLGDPTRALGAIAEPECRRVLAAIDLAREHGVPVEWYAVSAGAKIAMDSGTENMDWISRVLRAIITFTQDGGEINVVVTGINVGAQPYWNAEATMLMHTRGILVMTPDSAMVLTGKQSLDYSGGVSAEDNYGIGGYDRIMGPNGQAQYWAPDLSGAVEVLLQHYAHTYVVPGERFPRVAESQDPVDRDVRGSAHHGEGFSTLGEIFDPASNAERKKPFDIRSLMKGVADTDHATLERWADMHAAESVVVLDAHLGGNPVELIGIESKPIPRRGPPPVDGPGQWTAGTLFPRSSKKTARAINAASGNRPVVVLANLSGFDGSPESLRGLQLEYGAEIGRAVVNFDGPIVFCVVSRYHGGAFVVFSGTLNDQMEVAAVEGSYASVIGGAPAAAVVFAGDVAKRVAADPRVAELEARISERLERGEDVAELRTELNAIRPVVRSEKLGEVADEFDTKHSVARAQEMGSVHRIVEPERLRPYLVDAVRRGMARTLGSGSSSSSSSSGTESVVSQT</sequence>
<dbReference type="GO" id="GO:0016740">
    <property type="term" value="F:transferase activity"/>
    <property type="evidence" value="ECO:0007669"/>
    <property type="project" value="UniProtKB-KW"/>
</dbReference>
<dbReference type="InterPro" id="IPR011764">
    <property type="entry name" value="Biotin_carboxylation_dom"/>
</dbReference>
<dbReference type="PROSITE" id="PS50968">
    <property type="entry name" value="BIOTINYL_LIPOYL"/>
    <property type="match status" value="1"/>
</dbReference>
<feature type="compositionally biased region" description="Basic and acidic residues" evidence="11">
    <location>
        <begin position="1576"/>
        <end position="1589"/>
    </location>
</feature>
<keyword evidence="5" id="KW-0276">Fatty acid metabolism</keyword>
<dbReference type="PROSITE" id="PS50989">
    <property type="entry name" value="COA_CT_CTER"/>
    <property type="match status" value="1"/>
</dbReference>
<feature type="domain" description="ATP-grasp" evidence="13">
    <location>
        <begin position="139"/>
        <end position="337"/>
    </location>
</feature>
<dbReference type="Pfam" id="PF01039">
    <property type="entry name" value="Carboxyl_trans"/>
    <property type="match status" value="1"/>
</dbReference>
<dbReference type="PROSITE" id="PS50979">
    <property type="entry name" value="BC"/>
    <property type="match status" value="1"/>
</dbReference>
<evidence type="ECO:0000256" key="6">
    <source>
        <dbReference type="ARBA" id="ARBA00022840"/>
    </source>
</evidence>
<feature type="region of interest" description="Disordered" evidence="11">
    <location>
        <begin position="1087"/>
        <end position="1119"/>
    </location>
</feature>
<comment type="cofactor">
    <cofactor evidence="1">
        <name>biotin</name>
        <dbReference type="ChEBI" id="CHEBI:57586"/>
    </cofactor>
</comment>
<evidence type="ECO:0000256" key="9">
    <source>
        <dbReference type="ARBA" id="ARBA00023267"/>
    </source>
</evidence>
<dbReference type="Pfam" id="PF00289">
    <property type="entry name" value="Biotin_carb_N"/>
    <property type="match status" value="1"/>
</dbReference>
<dbReference type="Gene3D" id="3.30.470.20">
    <property type="entry name" value="ATP-grasp fold, B domain"/>
    <property type="match status" value="1"/>
</dbReference>
<dbReference type="PANTHER" id="PTHR18866:SF127">
    <property type="match status" value="1"/>
</dbReference>
<evidence type="ECO:0000256" key="1">
    <source>
        <dbReference type="ARBA" id="ARBA00001953"/>
    </source>
</evidence>
<dbReference type="Gene3D" id="3.90.226.10">
    <property type="entry name" value="2-enoyl-CoA Hydratase, Chain A, domain 1"/>
    <property type="match status" value="2"/>
</dbReference>
<keyword evidence="2" id="KW-0444">Lipid biosynthesis</keyword>
<evidence type="ECO:0000256" key="2">
    <source>
        <dbReference type="ARBA" id="ARBA00022516"/>
    </source>
</evidence>
<dbReference type="RefSeq" id="WP_274187086.1">
    <property type="nucleotide sequence ID" value="NZ_BAABHN010000049.1"/>
</dbReference>
<dbReference type="SUPFAM" id="SSF52096">
    <property type="entry name" value="ClpP/crotonase"/>
    <property type="match status" value="2"/>
</dbReference>
<organism evidence="16 17">
    <name type="scientific">Actinomycetospora chibensis</name>
    <dbReference type="NCBI Taxonomy" id="663606"/>
    <lineage>
        <taxon>Bacteria</taxon>
        <taxon>Bacillati</taxon>
        <taxon>Actinomycetota</taxon>
        <taxon>Actinomycetes</taxon>
        <taxon>Pseudonocardiales</taxon>
        <taxon>Pseudonocardiaceae</taxon>
        <taxon>Actinomycetospora</taxon>
    </lineage>
</organism>
<evidence type="ECO:0000256" key="7">
    <source>
        <dbReference type="ARBA" id="ARBA00023098"/>
    </source>
</evidence>
<dbReference type="InterPro" id="IPR011763">
    <property type="entry name" value="COA_CT_C"/>
</dbReference>
<feature type="region of interest" description="Disordered" evidence="11">
    <location>
        <begin position="1334"/>
        <end position="1357"/>
    </location>
</feature>
<dbReference type="PROSITE" id="PS00866">
    <property type="entry name" value="CPSASE_1"/>
    <property type="match status" value="1"/>
</dbReference>
<feature type="domain" description="CoA carboxyltransferase C-terminal" evidence="15">
    <location>
        <begin position="1596"/>
        <end position="1869"/>
    </location>
</feature>
<feature type="compositionally biased region" description="Low complexity" evidence="11">
    <location>
        <begin position="1884"/>
        <end position="1895"/>
    </location>
</feature>
<dbReference type="InterPro" id="IPR005482">
    <property type="entry name" value="Biotin_COase_C"/>
</dbReference>
<dbReference type="InterPro" id="IPR011054">
    <property type="entry name" value="Rudment_hybrid_motif"/>
</dbReference>
<evidence type="ECO:0000259" key="13">
    <source>
        <dbReference type="PROSITE" id="PS50975"/>
    </source>
</evidence>
<reference evidence="17" key="1">
    <citation type="journal article" date="2019" name="Int. J. Syst. Evol. Microbiol.">
        <title>The Global Catalogue of Microorganisms (GCM) 10K type strain sequencing project: providing services to taxonomists for standard genome sequencing and annotation.</title>
        <authorList>
            <consortium name="The Broad Institute Genomics Platform"/>
            <consortium name="The Broad Institute Genome Sequencing Center for Infectious Disease"/>
            <person name="Wu L."/>
            <person name="Ma J."/>
        </authorList>
    </citation>
    <scope>NUCLEOTIDE SEQUENCE [LARGE SCALE GENOMIC DNA]</scope>
    <source>
        <strain evidence="17">CCUG 50347</strain>
    </source>
</reference>
<keyword evidence="3" id="KW-0436">Ligase</keyword>
<dbReference type="InterPro" id="IPR050856">
    <property type="entry name" value="Biotin_carboxylase_complex"/>
</dbReference>
<evidence type="ECO:0000256" key="11">
    <source>
        <dbReference type="SAM" id="MobiDB-lite"/>
    </source>
</evidence>
<keyword evidence="16" id="KW-0808">Transferase</keyword>
<protein>
    <submittedName>
        <fullName evidence="16">Carboxyl transferase domain-containing protein</fullName>
    </submittedName>
</protein>
<keyword evidence="8" id="KW-0275">Fatty acid biosynthesis</keyword>
<evidence type="ECO:0000313" key="16">
    <source>
        <dbReference type="EMBL" id="MFC4835384.1"/>
    </source>
</evidence>
<dbReference type="Pfam" id="PF08326">
    <property type="entry name" value="ACC_central"/>
    <property type="match status" value="1"/>
</dbReference>
<dbReference type="Pfam" id="PF02786">
    <property type="entry name" value="CPSase_L_D2"/>
    <property type="match status" value="1"/>
</dbReference>
<evidence type="ECO:0000259" key="14">
    <source>
        <dbReference type="PROSITE" id="PS50979"/>
    </source>
</evidence>
<evidence type="ECO:0000256" key="5">
    <source>
        <dbReference type="ARBA" id="ARBA00022832"/>
    </source>
</evidence>
<evidence type="ECO:0000256" key="8">
    <source>
        <dbReference type="ARBA" id="ARBA00023160"/>
    </source>
</evidence>
<dbReference type="InterPro" id="IPR011761">
    <property type="entry name" value="ATP-grasp"/>
</dbReference>
<keyword evidence="17" id="KW-1185">Reference proteome</keyword>
<feature type="domain" description="Lipoyl-binding" evidence="12">
    <location>
        <begin position="598"/>
        <end position="674"/>
    </location>
</feature>
<gene>
    <name evidence="16" type="ORF">ACFPEL_23440</name>
</gene>
<dbReference type="PROSITE" id="PS00867">
    <property type="entry name" value="CPSASE_2"/>
    <property type="match status" value="1"/>
</dbReference>
<dbReference type="InterPro" id="IPR005481">
    <property type="entry name" value="BC-like_N"/>
</dbReference>
<dbReference type="Pfam" id="PF02785">
    <property type="entry name" value="Biotin_carb_C"/>
    <property type="match status" value="1"/>
</dbReference>
<keyword evidence="4 10" id="KW-0547">Nucleotide-binding</keyword>
<dbReference type="InterPro" id="IPR011053">
    <property type="entry name" value="Single_hybrid_motif"/>
</dbReference>
<evidence type="ECO:0000313" key="17">
    <source>
        <dbReference type="Proteomes" id="UP001595909"/>
    </source>
</evidence>
<dbReference type="InterPro" id="IPR005479">
    <property type="entry name" value="CPAse_ATP-bd"/>
</dbReference>
<dbReference type="SUPFAM" id="SSF51246">
    <property type="entry name" value="Rudiment single hybrid motif"/>
    <property type="match status" value="1"/>
</dbReference>
<comment type="caution">
    <text evidence="16">The sequence shown here is derived from an EMBL/GenBank/DDBJ whole genome shotgun (WGS) entry which is preliminary data.</text>
</comment>
<evidence type="ECO:0000256" key="3">
    <source>
        <dbReference type="ARBA" id="ARBA00022598"/>
    </source>
</evidence>
<feature type="region of interest" description="Disordered" evidence="11">
    <location>
        <begin position="1574"/>
        <end position="1596"/>
    </location>
</feature>
<proteinExistence type="predicted"/>
<dbReference type="PANTHER" id="PTHR18866">
    <property type="entry name" value="CARBOXYLASE:PYRUVATE/ACETYL-COA/PROPIONYL-COA CARBOXYLASE"/>
    <property type="match status" value="1"/>
</dbReference>
<keyword evidence="9" id="KW-0092">Biotin</keyword>
<keyword evidence="7" id="KW-0443">Lipid metabolism</keyword>
<dbReference type="SUPFAM" id="SSF56059">
    <property type="entry name" value="Glutathione synthetase ATP-binding domain-like"/>
    <property type="match status" value="1"/>
</dbReference>
<dbReference type="Pfam" id="PF00364">
    <property type="entry name" value="Biotin_lipoyl"/>
    <property type="match status" value="1"/>
</dbReference>
<dbReference type="InterPro" id="IPR016185">
    <property type="entry name" value="PreATP-grasp_dom_sf"/>
</dbReference>
<evidence type="ECO:0000259" key="15">
    <source>
        <dbReference type="PROSITE" id="PS50989"/>
    </source>
</evidence>